<dbReference type="PANTHER" id="PTHR11802">
    <property type="entry name" value="SERINE PROTEASE FAMILY S10 SERINE CARBOXYPEPTIDASE"/>
    <property type="match status" value="1"/>
</dbReference>
<feature type="signal peptide" evidence="6">
    <location>
        <begin position="1"/>
        <end position="19"/>
    </location>
</feature>
<dbReference type="PANTHER" id="PTHR11802:SF3">
    <property type="entry name" value="RETINOID-INDUCIBLE SERINE CARBOXYPEPTIDASE"/>
    <property type="match status" value="1"/>
</dbReference>
<keyword evidence="2" id="KW-0645">Protease</keyword>
<gene>
    <name evidence="7" type="ORF">LK12_16915</name>
</gene>
<evidence type="ECO:0000313" key="8">
    <source>
        <dbReference type="Proteomes" id="UP000031057"/>
    </source>
</evidence>
<evidence type="ECO:0000256" key="6">
    <source>
        <dbReference type="SAM" id="SignalP"/>
    </source>
</evidence>
<keyword evidence="3 6" id="KW-0732">Signal</keyword>
<dbReference type="AlphaFoldDB" id="A0A0B1ZLY5"/>
<feature type="chain" id="PRO_5002069038" evidence="6">
    <location>
        <begin position="20"/>
        <end position="491"/>
    </location>
</feature>
<dbReference type="InterPro" id="IPR029058">
    <property type="entry name" value="AB_hydrolase_fold"/>
</dbReference>
<evidence type="ECO:0000256" key="1">
    <source>
        <dbReference type="ARBA" id="ARBA00022645"/>
    </source>
</evidence>
<keyword evidence="1" id="KW-0121">Carboxypeptidase</keyword>
<evidence type="ECO:0000256" key="4">
    <source>
        <dbReference type="ARBA" id="ARBA00022801"/>
    </source>
</evidence>
<evidence type="ECO:0000256" key="2">
    <source>
        <dbReference type="ARBA" id="ARBA00022670"/>
    </source>
</evidence>
<keyword evidence="4" id="KW-0378">Hydrolase</keyword>
<protein>
    <submittedName>
        <fullName evidence="7">Peptidase S10</fullName>
    </submittedName>
</protein>
<sequence>MFPSPRFVLSLVLPLIALAACQHVEAGGEAAAAAAACPEGAVGTQMQLATAQEDIAYRACAGTLAVADEKGAKEADLFYTAYLAPGSQQRPIAFIWNGGPGSDSRLLQFHALGPKTLHGTELADNPESPIASADLIFLDPAGTGFSRAASDEAARRLYSTTGDIAATAQFIRKFLKAEGRSSSPVYLVGESFGTWRAAGVAEALVDTGQPVAGIALISGGIPRGEEHDRALMRAFTLPNRTATALALGKLNARLSSHPEATLEVAEDWARKAWYPALADPEALDDEARAEIVAGLSLYMGISPDQIDAKTLWVSPRDFRKSLLADQGKTLGIFDMRRTDDEEDVQAGADAIIGWYRHTLGYTRGQYAGIDVPALPVGRNWQYDQAPITKASLARAMAGEGPPSPSRPWVLHALTKDPTMRVFVATGLYDSLNGCFSNRAAAQDFPPALAARIATHCYRGGHMMYEVPEVGRQFAEDLSSFFGNSRDSRNRE</sequence>
<evidence type="ECO:0000313" key="7">
    <source>
        <dbReference type="EMBL" id="KHK90300.1"/>
    </source>
</evidence>
<dbReference type="PROSITE" id="PS51257">
    <property type="entry name" value="PROKAR_LIPOPROTEIN"/>
    <property type="match status" value="1"/>
</dbReference>
<dbReference type="Gene3D" id="3.40.50.1820">
    <property type="entry name" value="alpha/beta hydrolase"/>
    <property type="match status" value="1"/>
</dbReference>
<dbReference type="OrthoDB" id="9770107at2"/>
<comment type="caution">
    <text evidence="7">The sequence shown here is derived from an EMBL/GenBank/DDBJ whole genome shotgun (WGS) entry which is preliminary data.</text>
</comment>
<proteinExistence type="predicted"/>
<name>A0A0B1ZLY5_9SPHN</name>
<reference evidence="7 8" key="1">
    <citation type="submission" date="2014-10" db="EMBL/GenBank/DDBJ databases">
        <title>Genome sequence of Novosphingobium malaysiense MUSC 273(T).</title>
        <authorList>
            <person name="Lee L.-H."/>
        </authorList>
    </citation>
    <scope>NUCLEOTIDE SEQUENCE [LARGE SCALE GENOMIC DNA]</scope>
    <source>
        <strain evidence="7 8">MUSC 273</strain>
    </source>
</reference>
<dbReference type="STRING" id="1348853.LK12_16915"/>
<dbReference type="SUPFAM" id="SSF53474">
    <property type="entry name" value="alpha/beta-Hydrolases"/>
    <property type="match status" value="1"/>
</dbReference>
<keyword evidence="5" id="KW-0325">Glycoprotein</keyword>
<dbReference type="Pfam" id="PF00450">
    <property type="entry name" value="Peptidase_S10"/>
    <property type="match status" value="1"/>
</dbReference>
<evidence type="ECO:0000256" key="5">
    <source>
        <dbReference type="ARBA" id="ARBA00023180"/>
    </source>
</evidence>
<dbReference type="GO" id="GO:0006508">
    <property type="term" value="P:proteolysis"/>
    <property type="evidence" value="ECO:0007669"/>
    <property type="project" value="UniProtKB-KW"/>
</dbReference>
<keyword evidence="8" id="KW-1185">Reference proteome</keyword>
<dbReference type="Proteomes" id="UP000031057">
    <property type="component" value="Unassembled WGS sequence"/>
</dbReference>
<dbReference type="EMBL" id="JTDI01000005">
    <property type="protein sequence ID" value="KHK90300.1"/>
    <property type="molecule type" value="Genomic_DNA"/>
</dbReference>
<accession>A0A0B1ZLY5</accession>
<dbReference type="GO" id="GO:0004185">
    <property type="term" value="F:serine-type carboxypeptidase activity"/>
    <property type="evidence" value="ECO:0007669"/>
    <property type="project" value="InterPro"/>
</dbReference>
<dbReference type="InterPro" id="IPR001563">
    <property type="entry name" value="Peptidase_S10"/>
</dbReference>
<evidence type="ECO:0000256" key="3">
    <source>
        <dbReference type="ARBA" id="ARBA00022729"/>
    </source>
</evidence>
<organism evidence="7 8">
    <name type="scientific">Novosphingobium malaysiense</name>
    <dbReference type="NCBI Taxonomy" id="1348853"/>
    <lineage>
        <taxon>Bacteria</taxon>
        <taxon>Pseudomonadati</taxon>
        <taxon>Pseudomonadota</taxon>
        <taxon>Alphaproteobacteria</taxon>
        <taxon>Sphingomonadales</taxon>
        <taxon>Sphingomonadaceae</taxon>
        <taxon>Novosphingobium</taxon>
    </lineage>
</organism>